<dbReference type="PANTHER" id="PTHR33146">
    <property type="entry name" value="ENDONUCLEASE 4"/>
    <property type="match status" value="1"/>
</dbReference>
<keyword evidence="6" id="KW-0325">Glycoprotein</keyword>
<keyword evidence="3" id="KW-0255">Endonuclease</keyword>
<keyword evidence="4" id="KW-0378">Hydrolase</keyword>
<dbReference type="GO" id="GO:0046872">
    <property type="term" value="F:metal ion binding"/>
    <property type="evidence" value="ECO:0007669"/>
    <property type="project" value="UniProtKB-KW"/>
</dbReference>
<dbReference type="EMBL" id="JABBXH010000001">
    <property type="protein sequence ID" value="NMP30406.1"/>
    <property type="molecule type" value="Genomic_DNA"/>
</dbReference>
<dbReference type="InterPro" id="IPR008947">
    <property type="entry name" value="PLipase_C/P1_nuclease_dom_sf"/>
</dbReference>
<sequence length="294" mass="33588">MRIVSTLIYGCFFIVSFNSFALGKLGHQIVCDIAFQQLTLPTQHKVDVLLGGLTKETRIRINQYNYADTSSKITLGKACTWPDAVKNEPQFKSLKPWHYVNVNRTQKKVTASSCQKDCITQAIPFHENILATSQQPNEKVKALMFLGHWLGDIHQPMHVSFASDFGGNKTQVIGKDIRCKSMHWLWDECLLSNQTSKKKLDGQKQVLIGKLSQISEENKSRWQNTSVFDWANESLEIARKATTKYCHQHKNECQIIKQQPIVIDQAYLAKHGELINQRVQQAAIRLAHRLETLL</sequence>
<protein>
    <submittedName>
        <fullName evidence="7">S1/P1 nuclease</fullName>
    </submittedName>
</protein>
<evidence type="ECO:0000256" key="6">
    <source>
        <dbReference type="ARBA" id="ARBA00023180"/>
    </source>
</evidence>
<dbReference type="Pfam" id="PF02265">
    <property type="entry name" value="S1-P1_nuclease"/>
    <property type="match status" value="1"/>
</dbReference>
<evidence type="ECO:0000256" key="3">
    <source>
        <dbReference type="ARBA" id="ARBA00022759"/>
    </source>
</evidence>
<gene>
    <name evidence="7" type="ORF">HII17_02425</name>
</gene>
<keyword evidence="8" id="KW-1185">Reference proteome</keyword>
<keyword evidence="1" id="KW-0540">Nuclease</keyword>
<dbReference type="RefSeq" id="WP_211185225.1">
    <property type="nucleotide sequence ID" value="NZ_JABBXH010000001.1"/>
</dbReference>
<dbReference type="InterPro" id="IPR003154">
    <property type="entry name" value="S1/P1nuclease"/>
</dbReference>
<dbReference type="GO" id="GO:0016788">
    <property type="term" value="F:hydrolase activity, acting on ester bonds"/>
    <property type="evidence" value="ECO:0007669"/>
    <property type="project" value="InterPro"/>
</dbReference>
<reference evidence="7 8" key="1">
    <citation type="submission" date="2020-04" db="EMBL/GenBank/DDBJ databases">
        <title>Thalassotalea sp. M1531, isolated from the surface of marine red alga.</title>
        <authorList>
            <person name="Pang L."/>
            <person name="Lu D.-C."/>
        </authorList>
    </citation>
    <scope>NUCLEOTIDE SEQUENCE [LARGE SCALE GENOMIC DNA]</scope>
    <source>
        <strain evidence="7 8">M1531</strain>
    </source>
</reference>
<dbReference type="GO" id="GO:0006308">
    <property type="term" value="P:DNA catabolic process"/>
    <property type="evidence" value="ECO:0007669"/>
    <property type="project" value="InterPro"/>
</dbReference>
<evidence type="ECO:0000256" key="1">
    <source>
        <dbReference type="ARBA" id="ARBA00022722"/>
    </source>
</evidence>
<dbReference type="SUPFAM" id="SSF48537">
    <property type="entry name" value="Phospholipase C/P1 nuclease"/>
    <property type="match status" value="1"/>
</dbReference>
<accession>A0A7Y0LB23</accession>
<dbReference type="AlphaFoldDB" id="A0A7Y0LB23"/>
<dbReference type="PANTHER" id="PTHR33146:SF26">
    <property type="entry name" value="ENDONUCLEASE 4"/>
    <property type="match status" value="1"/>
</dbReference>
<proteinExistence type="predicted"/>
<dbReference type="Gene3D" id="1.10.575.10">
    <property type="entry name" value="P1 Nuclease"/>
    <property type="match status" value="1"/>
</dbReference>
<evidence type="ECO:0000313" key="7">
    <source>
        <dbReference type="EMBL" id="NMP30406.1"/>
    </source>
</evidence>
<name>A0A7Y0LB23_9GAMM</name>
<dbReference type="GO" id="GO:0003676">
    <property type="term" value="F:nucleic acid binding"/>
    <property type="evidence" value="ECO:0007669"/>
    <property type="project" value="InterPro"/>
</dbReference>
<evidence type="ECO:0000256" key="2">
    <source>
        <dbReference type="ARBA" id="ARBA00022723"/>
    </source>
</evidence>
<dbReference type="CDD" id="cd11010">
    <property type="entry name" value="S1-P1_nuclease"/>
    <property type="match status" value="1"/>
</dbReference>
<evidence type="ECO:0000313" key="8">
    <source>
        <dbReference type="Proteomes" id="UP000568664"/>
    </source>
</evidence>
<dbReference type="Proteomes" id="UP000568664">
    <property type="component" value="Unassembled WGS sequence"/>
</dbReference>
<dbReference type="GO" id="GO:0004519">
    <property type="term" value="F:endonuclease activity"/>
    <property type="evidence" value="ECO:0007669"/>
    <property type="project" value="UniProtKB-KW"/>
</dbReference>
<keyword evidence="5" id="KW-1015">Disulfide bond</keyword>
<organism evidence="7 8">
    <name type="scientific">Thalassotalea algicola</name>
    <dbReference type="NCBI Taxonomy" id="2716224"/>
    <lineage>
        <taxon>Bacteria</taxon>
        <taxon>Pseudomonadati</taxon>
        <taxon>Pseudomonadota</taxon>
        <taxon>Gammaproteobacteria</taxon>
        <taxon>Alteromonadales</taxon>
        <taxon>Colwelliaceae</taxon>
        <taxon>Thalassotalea</taxon>
    </lineage>
</organism>
<evidence type="ECO:0000256" key="5">
    <source>
        <dbReference type="ARBA" id="ARBA00023157"/>
    </source>
</evidence>
<comment type="caution">
    <text evidence="7">The sequence shown here is derived from an EMBL/GenBank/DDBJ whole genome shotgun (WGS) entry which is preliminary data.</text>
</comment>
<keyword evidence="2" id="KW-0479">Metal-binding</keyword>
<evidence type="ECO:0000256" key="4">
    <source>
        <dbReference type="ARBA" id="ARBA00022801"/>
    </source>
</evidence>